<dbReference type="InterPro" id="IPR007096">
    <property type="entry name" value="RNA-dir_Rpol_cat_phage"/>
</dbReference>
<keyword evidence="5" id="KW-0547">Nucleotide-binding</keyword>
<dbReference type="GO" id="GO:0046872">
    <property type="term" value="F:metal ion binding"/>
    <property type="evidence" value="ECO:0007669"/>
    <property type="project" value="UniProtKB-KW"/>
</dbReference>
<dbReference type="InterPro" id="IPR043502">
    <property type="entry name" value="DNA/RNA_pol_sf"/>
</dbReference>
<evidence type="ECO:0000259" key="10">
    <source>
        <dbReference type="PROSITE" id="PS50522"/>
    </source>
</evidence>
<keyword evidence="6" id="KW-0693">Viral RNA replication</keyword>
<gene>
    <name evidence="11" type="ORF">H4RhizoLitter21717_000001</name>
</gene>
<evidence type="ECO:0000256" key="2">
    <source>
        <dbReference type="ARBA" id="ARBA00022484"/>
    </source>
</evidence>
<keyword evidence="2 11" id="KW-0696">RNA-directed RNA polymerase</keyword>
<dbReference type="EC" id="2.7.7.48" evidence="1"/>
<evidence type="ECO:0000256" key="1">
    <source>
        <dbReference type="ARBA" id="ARBA00012494"/>
    </source>
</evidence>
<evidence type="ECO:0000256" key="5">
    <source>
        <dbReference type="ARBA" id="ARBA00022741"/>
    </source>
</evidence>
<keyword evidence="9" id="KW-0460">Magnesium</keyword>
<evidence type="ECO:0000313" key="11">
    <source>
        <dbReference type="EMBL" id="QDH89162.1"/>
    </source>
</evidence>
<dbReference type="GO" id="GO:0003968">
    <property type="term" value="F:RNA-directed RNA polymerase activity"/>
    <property type="evidence" value="ECO:0007669"/>
    <property type="project" value="UniProtKB-KW"/>
</dbReference>
<evidence type="ECO:0000256" key="7">
    <source>
        <dbReference type="ARBA" id="ARBA00030248"/>
    </source>
</evidence>
<dbReference type="GO" id="GO:0039694">
    <property type="term" value="P:viral RNA genome replication"/>
    <property type="evidence" value="ECO:0007669"/>
    <property type="project" value="InterPro"/>
</dbReference>
<dbReference type="InterPro" id="IPR005093">
    <property type="entry name" value="RNArep_beta"/>
</dbReference>
<dbReference type="Pfam" id="PF03431">
    <property type="entry name" value="RNA_replicase_B"/>
    <property type="match status" value="1"/>
</dbReference>
<feature type="binding site" evidence="9">
    <location>
        <position position="271"/>
    </location>
    <ligand>
        <name>Mg(2+)</name>
        <dbReference type="ChEBI" id="CHEBI:18420"/>
        <label>2</label>
    </ligand>
</feature>
<feature type="domain" description="RdRp catalytic" evidence="10">
    <location>
        <begin position="256"/>
        <end position="390"/>
    </location>
</feature>
<dbReference type="SUPFAM" id="SSF56672">
    <property type="entry name" value="DNA/RNA polymerases"/>
    <property type="match status" value="1"/>
</dbReference>
<evidence type="ECO:0000256" key="3">
    <source>
        <dbReference type="ARBA" id="ARBA00022679"/>
    </source>
</evidence>
<keyword evidence="9" id="KW-0479">Metal-binding</keyword>
<dbReference type="PROSITE" id="PS50522">
    <property type="entry name" value="RDRP_PHAGE"/>
    <property type="match status" value="1"/>
</dbReference>
<comment type="cofactor">
    <cofactor evidence="9">
        <name>Mg(2+)</name>
        <dbReference type="ChEBI" id="CHEBI:18420"/>
    </cofactor>
    <text evidence="9">Binds 2 Mg(2+) per subunit.</text>
</comment>
<evidence type="ECO:0000256" key="9">
    <source>
        <dbReference type="PIRSR" id="PIRSR605093-1"/>
    </source>
</evidence>
<sequence>MSHSLNTSSRVLLPILEKLGTPRALTVAIMLRYGEWKGILSLRIDPRHYENPEHYFRDAQATELLRKLQVDVPGVDRRKPAIEKWWDGERSCFRTNERLSRFLYGGSLTAEEQGISEFFSEVQKKIRSWLGSNPPDLDEIRGKFGPGATFSDRGRLTTVPDKITSTPTLTPGAKWYVLPFMLTHWGRISKDSGRGLSWVRGNRYLTVPKTGLIDRSIAVEPALNVFYQLGLGTSIRHCLSRHAGWDLDRAQDIHRAMARESSVTREFATLDLSNASDTVSLELVRLLLPPAWFRALYELRSPFTLVDGHWCRLEKFSSMGNGYTFELETLIFAALLSVLLEKHGRSGLLGQDLFVFGDDLILPEDCVKSAVAMLSYCGFTINRDKSFSGPFGFRESCGADFFEGLDVRSFYLKVPLDDPWLLLPDYNGLRHTLCRLAALTGNWVDFDKPLGGLWSVLPTPVRMCQGPKDLGDIVLHTDESQWKFKWKHGIRYFRTLQRVSTALPWTNWKSEVVLASALYGVGDERGGNSPVRGILPRNPPFSMKVKWAPRS</sequence>
<organism evidence="11">
    <name type="scientific">Leviviridae sp</name>
    <dbReference type="NCBI Taxonomy" id="2027243"/>
    <lineage>
        <taxon>Viruses</taxon>
        <taxon>Riboviria</taxon>
        <taxon>Orthornavirae</taxon>
        <taxon>Lenarviricota</taxon>
        <taxon>Leviviricetes</taxon>
        <taxon>Norzivirales</taxon>
        <taxon>Fiersviridae</taxon>
    </lineage>
</organism>
<feature type="binding site" evidence="9">
    <location>
        <position position="358"/>
    </location>
    <ligand>
        <name>Mg(2+)</name>
        <dbReference type="ChEBI" id="CHEBI:18420"/>
        <label>2</label>
    </ligand>
</feature>
<reference evidence="11" key="1">
    <citation type="submission" date="2019-05" db="EMBL/GenBank/DDBJ databases">
        <title>Metatranscriptomic reconstruction reveals RNA viruses with the potential to shape carbon cycling in soil.</title>
        <authorList>
            <person name="Starr E.P."/>
            <person name="Nuccio E."/>
            <person name="Pett-Ridge J."/>
            <person name="Banfield J.F."/>
            <person name="Firestone M.K."/>
        </authorList>
    </citation>
    <scope>NUCLEOTIDE SEQUENCE</scope>
    <source>
        <strain evidence="11">H4_Rhizo_Litter_21_scaffold_717</strain>
    </source>
</reference>
<keyword evidence="4" id="KW-0548">Nucleotidyltransferase</keyword>
<name>A0A514D6C6_9VIRU</name>
<accession>A0A514D6C6</accession>
<dbReference type="EMBL" id="MN034650">
    <property type="protein sequence ID" value="QDH89162.1"/>
    <property type="molecule type" value="Genomic_RNA"/>
</dbReference>
<evidence type="ECO:0000256" key="8">
    <source>
        <dbReference type="ARBA" id="ARBA00048744"/>
    </source>
</evidence>
<comment type="catalytic activity">
    <reaction evidence="8">
        <text>RNA(n) + a ribonucleoside 5'-triphosphate = RNA(n+1) + diphosphate</text>
        <dbReference type="Rhea" id="RHEA:21248"/>
        <dbReference type="Rhea" id="RHEA-COMP:14527"/>
        <dbReference type="Rhea" id="RHEA-COMP:17342"/>
        <dbReference type="ChEBI" id="CHEBI:33019"/>
        <dbReference type="ChEBI" id="CHEBI:61557"/>
        <dbReference type="ChEBI" id="CHEBI:140395"/>
        <dbReference type="EC" id="2.7.7.48"/>
    </reaction>
</comment>
<keyword evidence="3" id="KW-0808">Transferase</keyword>
<proteinExistence type="predicted"/>
<evidence type="ECO:0000256" key="4">
    <source>
        <dbReference type="ARBA" id="ARBA00022695"/>
    </source>
</evidence>
<dbReference type="GO" id="GO:0000166">
    <property type="term" value="F:nucleotide binding"/>
    <property type="evidence" value="ECO:0007669"/>
    <property type="project" value="UniProtKB-KW"/>
</dbReference>
<feature type="binding site" evidence="9">
    <location>
        <position position="359"/>
    </location>
    <ligand>
        <name>Mg(2+)</name>
        <dbReference type="ChEBI" id="CHEBI:18420"/>
        <label>2</label>
    </ligand>
</feature>
<protein>
    <recommendedName>
        <fullName evidence="1">RNA-directed RNA polymerase</fullName>
        <ecNumber evidence="1">2.7.7.48</ecNumber>
    </recommendedName>
    <alternativeName>
        <fullName evidence="7">RNA replicase beta chain</fullName>
    </alternativeName>
</protein>
<evidence type="ECO:0000256" key="6">
    <source>
        <dbReference type="ARBA" id="ARBA00022953"/>
    </source>
</evidence>